<dbReference type="Proteomes" id="UP000236214">
    <property type="component" value="Unassembled WGS sequence"/>
</dbReference>
<name>A0A2H6CQE8_TETHA</name>
<keyword evidence="2" id="KW-1185">Reference proteome</keyword>
<sequence length="82" mass="9560">MIIMEETIFFNRGNALTSDVDQEELMKKVQIEKDKRGLNNKLVVVQDNRGEYLLFDFSDADAENDQSSEFQVKQIIEDDKTK</sequence>
<gene>
    <name evidence="1" type="ORF">TEHN7118_0026</name>
</gene>
<comment type="caution">
    <text evidence="1">The sequence shown here is derived from an EMBL/GenBank/DDBJ whole genome shotgun (WGS) entry which is preliminary data.</text>
</comment>
<evidence type="ECO:0000313" key="1">
    <source>
        <dbReference type="EMBL" id="GBD67220.1"/>
    </source>
</evidence>
<reference evidence="1 2" key="1">
    <citation type="submission" date="2016-05" db="EMBL/GenBank/DDBJ databases">
        <title>Whole genome sequencing of Tetragenococcus halophilus subsp. halophilus NISL 7118.</title>
        <authorList>
            <person name="Shiwa Y."/>
            <person name="Nishimura I."/>
            <person name="Yoshikawa H."/>
            <person name="Koyama Y."/>
            <person name="Oguma T."/>
        </authorList>
    </citation>
    <scope>NUCLEOTIDE SEQUENCE [LARGE SCALE GENOMIC DNA]</scope>
    <source>
        <strain evidence="1 2">NISL 7118</strain>
    </source>
</reference>
<organism evidence="1 2">
    <name type="scientific">Tetragenococcus halophilus subsp. halophilus</name>
    <dbReference type="NCBI Taxonomy" id="1513897"/>
    <lineage>
        <taxon>Bacteria</taxon>
        <taxon>Bacillati</taxon>
        <taxon>Bacillota</taxon>
        <taxon>Bacilli</taxon>
        <taxon>Lactobacillales</taxon>
        <taxon>Enterococcaceae</taxon>
        <taxon>Tetragenococcus</taxon>
    </lineage>
</organism>
<proteinExistence type="predicted"/>
<dbReference type="EMBL" id="BDEC01000002">
    <property type="protein sequence ID" value="GBD67220.1"/>
    <property type="molecule type" value="Genomic_DNA"/>
</dbReference>
<dbReference type="AlphaFoldDB" id="A0A2H6CQE8"/>
<evidence type="ECO:0000313" key="2">
    <source>
        <dbReference type="Proteomes" id="UP000236214"/>
    </source>
</evidence>
<accession>A0A2H6CQE8</accession>
<protein>
    <submittedName>
        <fullName evidence="1">Uncharacterized protein</fullName>
    </submittedName>
</protein>